<comment type="caution">
    <text evidence="5">The sequence shown here is derived from an EMBL/GenBank/DDBJ whole genome shotgun (WGS) entry which is preliminary data.</text>
</comment>
<dbReference type="Gene3D" id="3.40.50.300">
    <property type="entry name" value="P-loop containing nucleotide triphosphate hydrolases"/>
    <property type="match status" value="1"/>
</dbReference>
<dbReference type="InterPro" id="IPR050611">
    <property type="entry name" value="ABCF"/>
</dbReference>
<dbReference type="AlphaFoldDB" id="A0A5M9JR24"/>
<feature type="region of interest" description="Disordered" evidence="3">
    <location>
        <begin position="271"/>
        <end position="292"/>
    </location>
</feature>
<dbReference type="InterPro" id="IPR027417">
    <property type="entry name" value="P-loop_NTPase"/>
</dbReference>
<evidence type="ECO:0000259" key="4">
    <source>
        <dbReference type="Pfam" id="PF00005"/>
    </source>
</evidence>
<dbReference type="InterPro" id="IPR003439">
    <property type="entry name" value="ABC_transporter-like_ATP-bd"/>
</dbReference>
<feature type="domain" description="ABC transporter" evidence="4">
    <location>
        <begin position="434"/>
        <end position="498"/>
    </location>
</feature>
<dbReference type="SUPFAM" id="SSF48371">
    <property type="entry name" value="ARM repeat"/>
    <property type="match status" value="1"/>
</dbReference>
<feature type="compositionally biased region" description="Low complexity" evidence="3">
    <location>
        <begin position="51"/>
        <end position="78"/>
    </location>
</feature>
<dbReference type="PANTHER" id="PTHR19211">
    <property type="entry name" value="ATP-BINDING TRANSPORT PROTEIN-RELATED"/>
    <property type="match status" value="1"/>
</dbReference>
<dbReference type="VEuPathDB" id="FungiDB:MFRU_058g00310"/>
<proteinExistence type="predicted"/>
<protein>
    <recommendedName>
        <fullName evidence="4">ABC transporter domain-containing protein</fullName>
    </recommendedName>
</protein>
<name>A0A5M9JR24_MONFR</name>
<dbReference type="SUPFAM" id="SSF52540">
    <property type="entry name" value="P-loop containing nucleoside triphosphate hydrolases"/>
    <property type="match status" value="1"/>
</dbReference>
<dbReference type="InterPro" id="IPR011989">
    <property type="entry name" value="ARM-like"/>
</dbReference>
<dbReference type="Gene3D" id="1.25.10.10">
    <property type="entry name" value="Leucine-rich Repeat Variant"/>
    <property type="match status" value="1"/>
</dbReference>
<feature type="compositionally biased region" description="Low complexity" evidence="3">
    <location>
        <begin position="272"/>
        <end position="289"/>
    </location>
</feature>
<dbReference type="Pfam" id="PF00005">
    <property type="entry name" value="ABC_tran"/>
    <property type="match status" value="1"/>
</dbReference>
<feature type="compositionally biased region" description="Low complexity" evidence="3">
    <location>
        <begin position="21"/>
        <end position="32"/>
    </location>
</feature>
<evidence type="ECO:0000256" key="1">
    <source>
        <dbReference type="ARBA" id="ARBA00022737"/>
    </source>
</evidence>
<evidence type="ECO:0000256" key="2">
    <source>
        <dbReference type="ARBA" id="ARBA00049360"/>
    </source>
</evidence>
<gene>
    <name evidence="5" type="ORF">EYC84_000492</name>
</gene>
<keyword evidence="6" id="KW-1185">Reference proteome</keyword>
<sequence length="549" mass="60819">MSENVLLMPFRQLLSTPKSLPPSNHTSSSSSPPSSPPWVTRLSQSRTPHKPLLWPSLRLSTPTPSRPSSLLSSTPSLPHKNGPKKMTGLDCIEALVESAPTQLALRVPDLIQLFPNRCGIPSQKLRREHTVPWRSVSPSQRTSRRLFTCSVLPLSSLTFTSQTLAIMVPLLDRGLNERETAIKRKSAVIVDNMCKLVEDPNIVAAFLPKLMPGLTKNYDNLADPEAREKTKQGLDTLKRVGAVGADGKIPEPSNAGNVSTVERLSSRISLAPTRTLSSSSQSSHTSPPSLVNSLTRRMPTLTAGPPTLSHSSLPSLARRTLNQLSTTSASVPPQVPKLRMPKKLMMRRVRIFATVPSTWLMVPRFSLTKLTSVSSVVNDMVFAVLTVPESLLSCVLSTTSKLRVSQRRVRSRLCSLSTISIPLTLSKTTIAWTMKKLKEVGVETSQEEVEKQLKEFGFTPEMTNNLITALSGGWKMKLALCRAVFEAPDILLLDEPTNHLDVKNVKWLEEYLQKLPLHIHHRFSRLGFLGQRLPTHHPLREIQAQEIPR</sequence>
<accession>A0A5M9JR24</accession>
<organism evidence="5 6">
    <name type="scientific">Monilinia fructicola</name>
    <name type="common">Brown rot fungus</name>
    <name type="synonym">Ciboria fructicola</name>
    <dbReference type="NCBI Taxonomy" id="38448"/>
    <lineage>
        <taxon>Eukaryota</taxon>
        <taxon>Fungi</taxon>
        <taxon>Dikarya</taxon>
        <taxon>Ascomycota</taxon>
        <taxon>Pezizomycotina</taxon>
        <taxon>Leotiomycetes</taxon>
        <taxon>Helotiales</taxon>
        <taxon>Sclerotiniaceae</taxon>
        <taxon>Monilinia</taxon>
    </lineage>
</organism>
<reference evidence="5 6" key="1">
    <citation type="submission" date="2019-06" db="EMBL/GenBank/DDBJ databases">
        <title>Genome Sequence of the Brown Rot Fungal Pathogen Monilinia fructicola.</title>
        <authorList>
            <person name="De Miccolis Angelini R.M."/>
            <person name="Landi L."/>
            <person name="Abate D."/>
            <person name="Pollastro S."/>
            <person name="Romanazzi G."/>
            <person name="Faretra F."/>
        </authorList>
    </citation>
    <scope>NUCLEOTIDE SEQUENCE [LARGE SCALE GENOMIC DNA]</scope>
    <source>
        <strain evidence="5 6">Mfrc123</strain>
    </source>
</reference>
<evidence type="ECO:0000256" key="3">
    <source>
        <dbReference type="SAM" id="MobiDB-lite"/>
    </source>
</evidence>
<keyword evidence="1" id="KW-0677">Repeat</keyword>
<dbReference type="GO" id="GO:0016887">
    <property type="term" value="F:ATP hydrolysis activity"/>
    <property type="evidence" value="ECO:0007669"/>
    <property type="project" value="InterPro"/>
</dbReference>
<dbReference type="GO" id="GO:0003746">
    <property type="term" value="F:translation elongation factor activity"/>
    <property type="evidence" value="ECO:0007669"/>
    <property type="project" value="TreeGrafter"/>
</dbReference>
<evidence type="ECO:0000313" key="6">
    <source>
        <dbReference type="Proteomes" id="UP000322873"/>
    </source>
</evidence>
<dbReference type="InterPro" id="IPR016024">
    <property type="entry name" value="ARM-type_fold"/>
</dbReference>
<evidence type="ECO:0000313" key="5">
    <source>
        <dbReference type="EMBL" id="KAA8571147.1"/>
    </source>
</evidence>
<dbReference type="GO" id="GO:0005524">
    <property type="term" value="F:ATP binding"/>
    <property type="evidence" value="ECO:0007669"/>
    <property type="project" value="InterPro"/>
</dbReference>
<feature type="region of interest" description="Disordered" evidence="3">
    <location>
        <begin position="12"/>
        <end position="84"/>
    </location>
</feature>
<dbReference type="EMBL" id="VICG01000006">
    <property type="protein sequence ID" value="KAA8571147.1"/>
    <property type="molecule type" value="Genomic_DNA"/>
</dbReference>
<comment type="catalytic activity">
    <reaction evidence="2">
        <text>ATP + H2O = ADP + phosphate + H(+)</text>
        <dbReference type="Rhea" id="RHEA:13065"/>
        <dbReference type="ChEBI" id="CHEBI:15377"/>
        <dbReference type="ChEBI" id="CHEBI:15378"/>
        <dbReference type="ChEBI" id="CHEBI:30616"/>
        <dbReference type="ChEBI" id="CHEBI:43474"/>
        <dbReference type="ChEBI" id="CHEBI:456216"/>
    </reaction>
</comment>
<dbReference type="Proteomes" id="UP000322873">
    <property type="component" value="Unassembled WGS sequence"/>
</dbReference>
<dbReference type="PANTHER" id="PTHR19211:SF5">
    <property type="entry name" value="ELONGATION FACTOR 3A-RELATED"/>
    <property type="match status" value="1"/>
</dbReference>
<dbReference type="Pfam" id="PF24984">
    <property type="entry name" value="HEAT_EF3_GNC1"/>
    <property type="match status" value="1"/>
</dbReference>